<reference evidence="3" key="2">
    <citation type="submission" date="2015-01" db="EMBL/GenBank/DDBJ databases">
        <title>Evolutionary Origins and Diversification of the Mycorrhizal Mutualists.</title>
        <authorList>
            <consortium name="DOE Joint Genome Institute"/>
            <consortium name="Mycorrhizal Genomics Consortium"/>
            <person name="Kohler A."/>
            <person name="Kuo A."/>
            <person name="Nagy L.G."/>
            <person name="Floudas D."/>
            <person name="Copeland A."/>
            <person name="Barry K.W."/>
            <person name="Cichocki N."/>
            <person name="Veneault-Fourrey C."/>
            <person name="LaButti K."/>
            <person name="Lindquist E.A."/>
            <person name="Lipzen A."/>
            <person name="Lundell T."/>
            <person name="Morin E."/>
            <person name="Murat C."/>
            <person name="Riley R."/>
            <person name="Ohm R."/>
            <person name="Sun H."/>
            <person name="Tunlid A."/>
            <person name="Henrissat B."/>
            <person name="Grigoriev I.V."/>
            <person name="Hibbett D.S."/>
            <person name="Martin F."/>
        </authorList>
    </citation>
    <scope>NUCLEOTIDE SEQUENCE [LARGE SCALE GENOMIC DNA]</scope>
    <source>
        <strain evidence="3">Marx 270</strain>
    </source>
</reference>
<reference evidence="2 3" key="1">
    <citation type="submission" date="2014-04" db="EMBL/GenBank/DDBJ databases">
        <authorList>
            <consortium name="DOE Joint Genome Institute"/>
            <person name="Kuo A."/>
            <person name="Kohler A."/>
            <person name="Costa M.D."/>
            <person name="Nagy L.G."/>
            <person name="Floudas D."/>
            <person name="Copeland A."/>
            <person name="Barry K.W."/>
            <person name="Cichocki N."/>
            <person name="Veneault-Fourrey C."/>
            <person name="LaButti K."/>
            <person name="Lindquist E.A."/>
            <person name="Lipzen A."/>
            <person name="Lundell T."/>
            <person name="Morin E."/>
            <person name="Murat C."/>
            <person name="Sun H."/>
            <person name="Tunlid A."/>
            <person name="Henrissat B."/>
            <person name="Grigoriev I.V."/>
            <person name="Hibbett D.S."/>
            <person name="Martin F."/>
            <person name="Nordberg H.P."/>
            <person name="Cantor M.N."/>
            <person name="Hua S.X."/>
        </authorList>
    </citation>
    <scope>NUCLEOTIDE SEQUENCE [LARGE SCALE GENOMIC DNA]</scope>
    <source>
        <strain evidence="2 3">Marx 270</strain>
    </source>
</reference>
<proteinExistence type="predicted"/>
<organism evidence="2 3">
    <name type="scientific">Pisolithus tinctorius Marx 270</name>
    <dbReference type="NCBI Taxonomy" id="870435"/>
    <lineage>
        <taxon>Eukaryota</taxon>
        <taxon>Fungi</taxon>
        <taxon>Dikarya</taxon>
        <taxon>Basidiomycota</taxon>
        <taxon>Agaricomycotina</taxon>
        <taxon>Agaricomycetes</taxon>
        <taxon>Agaricomycetidae</taxon>
        <taxon>Boletales</taxon>
        <taxon>Sclerodermatineae</taxon>
        <taxon>Pisolithaceae</taxon>
        <taxon>Pisolithus</taxon>
    </lineage>
</organism>
<feature type="signal peptide" evidence="1">
    <location>
        <begin position="1"/>
        <end position="26"/>
    </location>
</feature>
<evidence type="ECO:0008006" key="4">
    <source>
        <dbReference type="Google" id="ProtNLM"/>
    </source>
</evidence>
<dbReference type="AlphaFoldDB" id="A0A0C3JT79"/>
<name>A0A0C3JT79_PISTI</name>
<dbReference type="InParanoid" id="A0A0C3JT79"/>
<evidence type="ECO:0000313" key="3">
    <source>
        <dbReference type="Proteomes" id="UP000054217"/>
    </source>
</evidence>
<keyword evidence="3" id="KW-1185">Reference proteome</keyword>
<evidence type="ECO:0000256" key="1">
    <source>
        <dbReference type="SAM" id="SignalP"/>
    </source>
</evidence>
<feature type="chain" id="PRO_5002166183" description="Secreted protein" evidence="1">
    <location>
        <begin position="27"/>
        <end position="58"/>
    </location>
</feature>
<keyword evidence="1" id="KW-0732">Signal</keyword>
<sequence length="58" mass="6679">MQSRRTHYAITTTVLVFLFGHPLVVHETSECRYTLHSRGEEMSNATRGIALELRTRTC</sequence>
<evidence type="ECO:0000313" key="2">
    <source>
        <dbReference type="EMBL" id="KIO00692.1"/>
    </source>
</evidence>
<gene>
    <name evidence="2" type="ORF">M404DRAFT_1003698</name>
</gene>
<dbReference type="Proteomes" id="UP000054217">
    <property type="component" value="Unassembled WGS sequence"/>
</dbReference>
<accession>A0A0C3JT79</accession>
<dbReference type="EMBL" id="KN831994">
    <property type="protein sequence ID" value="KIO00692.1"/>
    <property type="molecule type" value="Genomic_DNA"/>
</dbReference>
<dbReference type="HOGENOM" id="CLU_2980095_0_0_1"/>
<protein>
    <recommendedName>
        <fullName evidence="4">Secreted protein</fullName>
    </recommendedName>
</protein>